<proteinExistence type="inferred from homology"/>
<keyword evidence="1" id="KW-0732">Signal</keyword>
<dbReference type="Gene3D" id="2.130.10.10">
    <property type="entry name" value="YVTN repeat-like/Quinoprotein amine dehydrogenase"/>
    <property type="match status" value="2"/>
</dbReference>
<dbReference type="SUPFAM" id="SSF110296">
    <property type="entry name" value="Oligoxyloglucan reducing end-specific cellobiohydrolase"/>
    <property type="match status" value="2"/>
</dbReference>
<dbReference type="CDD" id="cd15482">
    <property type="entry name" value="Sialidase_non-viral"/>
    <property type="match status" value="1"/>
</dbReference>
<evidence type="ECO:0000313" key="7">
    <source>
        <dbReference type="EMBL" id="AWG28330.1"/>
    </source>
</evidence>
<dbReference type="GO" id="GO:0010411">
    <property type="term" value="P:xyloglucan metabolic process"/>
    <property type="evidence" value="ECO:0007669"/>
    <property type="project" value="TreeGrafter"/>
</dbReference>
<evidence type="ECO:0000256" key="5">
    <source>
        <dbReference type="ARBA" id="ARBA00023326"/>
    </source>
</evidence>
<keyword evidence="2" id="KW-0378">Hydrolase</keyword>
<dbReference type="AlphaFoldDB" id="A0AAD0NB38"/>
<gene>
    <name evidence="7" type="ORF">B9Z07_05345</name>
</gene>
<keyword evidence="4" id="KW-0326">Glycosidase</keyword>
<evidence type="ECO:0000256" key="4">
    <source>
        <dbReference type="ARBA" id="ARBA00023295"/>
    </source>
</evidence>
<comment type="similarity">
    <text evidence="6">Belongs to the glycosyl hydrolase 74 family.</text>
</comment>
<evidence type="ECO:0000313" key="8">
    <source>
        <dbReference type="Proteomes" id="UP000244809"/>
    </source>
</evidence>
<name>A0AAD0NB38_9BURK</name>
<evidence type="ECO:0000256" key="3">
    <source>
        <dbReference type="ARBA" id="ARBA00023277"/>
    </source>
</evidence>
<dbReference type="InterPro" id="IPR052025">
    <property type="entry name" value="Xyloglucanase_GH74"/>
</dbReference>
<dbReference type="GO" id="GO:0000272">
    <property type="term" value="P:polysaccharide catabolic process"/>
    <property type="evidence" value="ECO:0007669"/>
    <property type="project" value="UniProtKB-KW"/>
</dbReference>
<organism evidence="7 8">
    <name type="scientific">Burkholderia cenocepacia</name>
    <dbReference type="NCBI Taxonomy" id="95486"/>
    <lineage>
        <taxon>Bacteria</taxon>
        <taxon>Pseudomonadati</taxon>
        <taxon>Pseudomonadota</taxon>
        <taxon>Betaproteobacteria</taxon>
        <taxon>Burkholderiales</taxon>
        <taxon>Burkholderiaceae</taxon>
        <taxon>Burkholderia</taxon>
        <taxon>Burkholderia cepacia complex</taxon>
    </lineage>
</organism>
<dbReference type="PANTHER" id="PTHR43739:SF2">
    <property type="entry name" value="OLIGOXYLOGLUCAN-REDUCING END-SPECIFIC XYLOGLUCANASE-RELATED"/>
    <property type="match status" value="1"/>
</dbReference>
<protein>
    <submittedName>
        <fullName evidence="7">Dockerin</fullName>
    </submittedName>
</protein>
<evidence type="ECO:0000256" key="1">
    <source>
        <dbReference type="ARBA" id="ARBA00022729"/>
    </source>
</evidence>
<dbReference type="InterPro" id="IPR015943">
    <property type="entry name" value="WD40/YVTN_repeat-like_dom_sf"/>
</dbReference>
<evidence type="ECO:0000256" key="6">
    <source>
        <dbReference type="ARBA" id="ARBA00037986"/>
    </source>
</evidence>
<evidence type="ECO:0000256" key="2">
    <source>
        <dbReference type="ARBA" id="ARBA00022801"/>
    </source>
</evidence>
<keyword evidence="5" id="KW-0624">Polysaccharide degradation</keyword>
<reference evidence="7 8" key="1">
    <citation type="submission" date="2017-04" db="EMBL/GenBank/DDBJ databases">
        <title>Complete genome sequence of Burkholderia cenocepacia PC184 Midwest clone.</title>
        <authorList>
            <person name="Mulks M.H."/>
            <person name="Cooper V.S."/>
        </authorList>
    </citation>
    <scope>NUCLEOTIDE SEQUENCE [LARGE SCALE GENOMIC DNA]</scope>
    <source>
        <strain evidence="7 8">PC184 Mulks</strain>
    </source>
</reference>
<dbReference type="PANTHER" id="PTHR43739">
    <property type="entry name" value="XYLOGLUCANASE (EUROFUNG)"/>
    <property type="match status" value="1"/>
</dbReference>
<dbReference type="GO" id="GO:0016798">
    <property type="term" value="F:hydrolase activity, acting on glycosyl bonds"/>
    <property type="evidence" value="ECO:0007669"/>
    <property type="project" value="UniProtKB-KW"/>
</dbReference>
<keyword evidence="3" id="KW-0119">Carbohydrate metabolism</keyword>
<dbReference type="EMBL" id="CP021067">
    <property type="protein sequence ID" value="AWG28330.1"/>
    <property type="molecule type" value="Genomic_DNA"/>
</dbReference>
<accession>A0AAD0NB38</accession>
<dbReference type="Proteomes" id="UP000244809">
    <property type="component" value="Chromosome 1"/>
</dbReference>
<dbReference type="RefSeq" id="WP_006478776.1">
    <property type="nucleotide sequence ID" value="NZ_JAHLCU010000002.1"/>
</dbReference>
<sequence>MRSALRRLHRSWRIDCAGPDGGPCDEPLPSRISPMTVFSQRWIAAAAVACTLWGCGGGSDSTTGASSLAANVAANRGQIGGNGSGSNLPAASWTSVKWGGGGYVTGLIYHPTNASLLYARTDVGGAYRWNAASSTWTPITDGIGFGAGEGDFHGVESLALDPNDDQLVYMMTGITVTQGHNGRIYISSDRGNTWTHYDLPFPVGGNDNGRATGERLQVDPNNPSTLFYGSRTAGLWKSADSGRTWSQVTGLSSTTIGGGNSPIGVEQVIFDTSGKGSGQPTWIMWATVAPDYANAAGLTSTLYKSTNGGFSWTPVPVPSAVSGYYIPHVVRTFDGTFYVVFNAGVGQGIGGPSRLYKFGGSNDSNWTLLNSSSSNGFGGLSVAGLGSSARIALGMTGWSDTSKTIQLSDDGGTTWREIEAGMPHTGIAAGGCAGWVEGVTIDPTNRDHVMHVHGGGICETMNASSPTPTWSPKVDNLEETVTLALVTAPPGASYNFINSAGDIGTWVNTDLSTRPTKGPLNTWSNGNSADMSWSDPAYIAAAGVDNANGHATRGFWSGDSGNSWSTFASLPNGAAASQSNVGNLVVPSRNNVTWAPPDSVPSYTTNNGASWTATNLPAFSAVWNGFPRAYRLAADRKNPNKVYAYDSGGASWSWQRGKIYVSNDGGHTFTLSQGSVNANLAWNSWRDTSMAVNPNAEGDLWLADGTAVYHSVDSGATWSKLGAFASANGTPGATVIALGKAPTGSPYSAAVYVEGTLNGVWGIYHSDDGGATWARFNDDAHQFGDSGVMAGDWNTYGRIYVNGAARGLIFSN</sequence>